<comment type="caution">
    <text evidence="2">The sequence shown here is derived from an EMBL/GenBank/DDBJ whole genome shotgun (WGS) entry which is preliminary data.</text>
</comment>
<dbReference type="OrthoDB" id="10520696at2759"/>
<evidence type="ECO:0000313" key="2">
    <source>
        <dbReference type="EMBL" id="KAG2247452.1"/>
    </source>
</evidence>
<accession>A0A8X7PB92</accession>
<sequence length="116" mass="13252">MVPSPSAQCHPQGFSWTMISNQPSYLNWLGSNPEIAYMVNEEVLTKAETMTIREIFAYIKQESAKYLAKISVYDNNDQSLPFLVMQDVSRLANENLGADQEMPVPQSFNQHHWPDT</sequence>
<name>A0A8X7PB92_BRACI</name>
<keyword evidence="3" id="KW-1185">Reference proteome</keyword>
<dbReference type="AlphaFoldDB" id="A0A8X7PB92"/>
<evidence type="ECO:0000256" key="1">
    <source>
        <dbReference type="SAM" id="MobiDB-lite"/>
    </source>
</evidence>
<reference evidence="2 3" key="1">
    <citation type="submission" date="2020-02" db="EMBL/GenBank/DDBJ databases">
        <authorList>
            <person name="Ma Q."/>
            <person name="Huang Y."/>
            <person name="Song X."/>
            <person name="Pei D."/>
        </authorList>
    </citation>
    <scope>NUCLEOTIDE SEQUENCE [LARGE SCALE GENOMIC DNA]</scope>
    <source>
        <strain evidence="2">Sxm20200214</strain>
        <tissue evidence="2">Leaf</tissue>
    </source>
</reference>
<organism evidence="2 3">
    <name type="scientific">Brassica carinata</name>
    <name type="common">Ethiopian mustard</name>
    <name type="synonym">Abyssinian cabbage</name>
    <dbReference type="NCBI Taxonomy" id="52824"/>
    <lineage>
        <taxon>Eukaryota</taxon>
        <taxon>Viridiplantae</taxon>
        <taxon>Streptophyta</taxon>
        <taxon>Embryophyta</taxon>
        <taxon>Tracheophyta</taxon>
        <taxon>Spermatophyta</taxon>
        <taxon>Magnoliopsida</taxon>
        <taxon>eudicotyledons</taxon>
        <taxon>Gunneridae</taxon>
        <taxon>Pentapetalae</taxon>
        <taxon>rosids</taxon>
        <taxon>malvids</taxon>
        <taxon>Brassicales</taxon>
        <taxon>Brassicaceae</taxon>
        <taxon>Brassiceae</taxon>
        <taxon>Brassica</taxon>
    </lineage>
</organism>
<dbReference type="EMBL" id="JAAMPC010000017">
    <property type="protein sequence ID" value="KAG2247452.1"/>
    <property type="molecule type" value="Genomic_DNA"/>
</dbReference>
<feature type="region of interest" description="Disordered" evidence="1">
    <location>
        <begin position="96"/>
        <end position="116"/>
    </location>
</feature>
<evidence type="ECO:0000313" key="3">
    <source>
        <dbReference type="Proteomes" id="UP000886595"/>
    </source>
</evidence>
<gene>
    <name evidence="2" type="ORF">Bca52824_087080</name>
</gene>
<dbReference type="Proteomes" id="UP000886595">
    <property type="component" value="Unassembled WGS sequence"/>
</dbReference>
<proteinExistence type="predicted"/>
<protein>
    <submittedName>
        <fullName evidence="2">Uncharacterized protein</fullName>
    </submittedName>
</protein>